<sequence length="98" mass="11704">MRKCLFAVIFLLACAYVGGHRSKQLDWIKRWTQVDCSGCDWSSWKPTDSCPTGCGDDRKRSGQLPLTVEEAEREFDNYLLRRKKMEDFLQRLMEYYYY</sequence>
<evidence type="ECO:0000313" key="3">
    <source>
        <dbReference type="Proteomes" id="UP001152320"/>
    </source>
</evidence>
<feature type="chain" id="PRO_5040146372" evidence="1">
    <location>
        <begin position="20"/>
        <end position="98"/>
    </location>
</feature>
<feature type="signal peptide" evidence="1">
    <location>
        <begin position="1"/>
        <end position="19"/>
    </location>
</feature>
<reference evidence="2" key="1">
    <citation type="submission" date="2021-10" db="EMBL/GenBank/DDBJ databases">
        <title>Tropical sea cucumber genome reveals ecological adaptation and Cuvierian tubules defense mechanism.</title>
        <authorList>
            <person name="Chen T."/>
        </authorList>
    </citation>
    <scope>NUCLEOTIDE SEQUENCE</scope>
    <source>
        <strain evidence="2">Nanhai2018</strain>
        <tissue evidence="2">Muscle</tissue>
    </source>
</reference>
<comment type="caution">
    <text evidence="2">The sequence shown here is derived from an EMBL/GenBank/DDBJ whole genome shotgun (WGS) entry which is preliminary data.</text>
</comment>
<evidence type="ECO:0000256" key="1">
    <source>
        <dbReference type="SAM" id="SignalP"/>
    </source>
</evidence>
<dbReference type="Proteomes" id="UP001152320">
    <property type="component" value="Chromosome 20"/>
</dbReference>
<protein>
    <submittedName>
        <fullName evidence="2">Uncharacterized protein</fullName>
    </submittedName>
</protein>
<proteinExistence type="predicted"/>
<organism evidence="2 3">
    <name type="scientific">Holothuria leucospilota</name>
    <name type="common">Black long sea cucumber</name>
    <name type="synonym">Mertensiothuria leucospilota</name>
    <dbReference type="NCBI Taxonomy" id="206669"/>
    <lineage>
        <taxon>Eukaryota</taxon>
        <taxon>Metazoa</taxon>
        <taxon>Echinodermata</taxon>
        <taxon>Eleutherozoa</taxon>
        <taxon>Echinozoa</taxon>
        <taxon>Holothuroidea</taxon>
        <taxon>Aspidochirotacea</taxon>
        <taxon>Aspidochirotida</taxon>
        <taxon>Holothuriidae</taxon>
        <taxon>Holothuria</taxon>
    </lineage>
</organism>
<dbReference type="EMBL" id="JAIZAY010000020">
    <property type="protein sequence ID" value="KAJ8022608.1"/>
    <property type="molecule type" value="Genomic_DNA"/>
</dbReference>
<accession>A0A9Q1BEL4</accession>
<gene>
    <name evidence="2" type="ORF">HOLleu_37561</name>
</gene>
<dbReference type="AlphaFoldDB" id="A0A9Q1BEL4"/>
<name>A0A9Q1BEL4_HOLLE</name>
<evidence type="ECO:0000313" key="2">
    <source>
        <dbReference type="EMBL" id="KAJ8022608.1"/>
    </source>
</evidence>
<keyword evidence="1" id="KW-0732">Signal</keyword>
<keyword evidence="3" id="KW-1185">Reference proteome</keyword>